<evidence type="ECO:0000313" key="2">
    <source>
        <dbReference type="Proteomes" id="UP000244523"/>
    </source>
</evidence>
<accession>A0A2T6K6U1</accession>
<comment type="caution">
    <text evidence="1">The sequence shown here is derived from an EMBL/GenBank/DDBJ whole genome shotgun (WGS) entry which is preliminary data.</text>
</comment>
<dbReference type="InterPro" id="IPR023393">
    <property type="entry name" value="START-like_dom_sf"/>
</dbReference>
<organism evidence="1 2">
    <name type="scientific">Yoonia sediminilitoris</name>
    <dbReference type="NCBI Taxonomy" id="1286148"/>
    <lineage>
        <taxon>Bacteria</taxon>
        <taxon>Pseudomonadati</taxon>
        <taxon>Pseudomonadota</taxon>
        <taxon>Alphaproteobacteria</taxon>
        <taxon>Rhodobacterales</taxon>
        <taxon>Paracoccaceae</taxon>
        <taxon>Yoonia</taxon>
    </lineage>
</organism>
<sequence>MLIEDRIHISCPADLVWAITIDINGWPNWVPTIRHAQVVSEGPFGVGSKAVIKQPAQPKTLWRVVEFSPKVSFVWETSGRLLRMRAKHHLSPVKDVTECYTSIQIEGPLSPLLGPILRYPIKQALRQENKALKIECEGSDRALSLGKYASG</sequence>
<dbReference type="Pfam" id="PF10604">
    <property type="entry name" value="Polyketide_cyc2"/>
    <property type="match status" value="1"/>
</dbReference>
<dbReference type="Gene3D" id="3.30.530.20">
    <property type="match status" value="1"/>
</dbReference>
<dbReference type="SUPFAM" id="SSF55961">
    <property type="entry name" value="Bet v1-like"/>
    <property type="match status" value="1"/>
</dbReference>
<dbReference type="Proteomes" id="UP000244523">
    <property type="component" value="Unassembled WGS sequence"/>
</dbReference>
<dbReference type="RefSeq" id="WP_168769551.1">
    <property type="nucleotide sequence ID" value="NZ_QBUD01000019.1"/>
</dbReference>
<dbReference type="AlphaFoldDB" id="A0A2T6K6U1"/>
<reference evidence="1 2" key="1">
    <citation type="submission" date="2018-04" db="EMBL/GenBank/DDBJ databases">
        <title>Genomic Encyclopedia of Archaeal and Bacterial Type Strains, Phase II (KMG-II): from individual species to whole genera.</title>
        <authorList>
            <person name="Goeker M."/>
        </authorList>
    </citation>
    <scope>NUCLEOTIDE SEQUENCE [LARGE SCALE GENOMIC DNA]</scope>
    <source>
        <strain evidence="1 2">DSM 29955</strain>
    </source>
</reference>
<dbReference type="EMBL" id="QBUD01000019">
    <property type="protein sequence ID" value="PUB10401.1"/>
    <property type="molecule type" value="Genomic_DNA"/>
</dbReference>
<protein>
    <submittedName>
        <fullName evidence="1">Polyketide cyclase/dehydrase/lipid transport protein</fullName>
    </submittedName>
</protein>
<evidence type="ECO:0000313" key="1">
    <source>
        <dbReference type="EMBL" id="PUB10401.1"/>
    </source>
</evidence>
<name>A0A2T6K6U1_9RHOB</name>
<keyword evidence="2" id="KW-1185">Reference proteome</keyword>
<dbReference type="InterPro" id="IPR019587">
    <property type="entry name" value="Polyketide_cyclase/dehydratase"/>
</dbReference>
<proteinExistence type="predicted"/>
<gene>
    <name evidence="1" type="ORF">C8N45_11928</name>
</gene>